<dbReference type="InterPro" id="IPR036390">
    <property type="entry name" value="WH_DNA-bd_sf"/>
</dbReference>
<sequence length="229" mass="25550">MDYYYHPDVLARVVRAGEDARSASHPKLRNRRDTLEILSTMLEILMSEGGVTKTRLMNQANLNPISFQRYIMMLECAGAIESIEDGPRLIYKPTPRAASLRLLLALLSNILNPDPEIIREYRKVYEAIRSALESTGFEVRSVHDGSEAVLDGIAERDECRVGFMVALSKDPLTLPRLALYANLSQSNELKELDDVIIVTDNEEWVRGLIASGATVTSTGSLREVLRGVC</sequence>
<reference evidence="2 3" key="1">
    <citation type="journal article" date="2011" name="Stand. Genomic Sci.">
        <title>Complete genome sequence of the hyperthermophilic chemolithoautotroph Pyrolobus fumarii type strain (1A).</title>
        <authorList>
            <person name="Anderson I."/>
            <person name="Goker M."/>
            <person name="Nolan M."/>
            <person name="Lucas S."/>
            <person name="Hammon N."/>
            <person name="Deshpande S."/>
            <person name="Cheng J.F."/>
            <person name="Tapia R."/>
            <person name="Han C."/>
            <person name="Goodwin L."/>
            <person name="Pitluck S."/>
            <person name="Huntemann M."/>
            <person name="Liolios K."/>
            <person name="Ivanova N."/>
            <person name="Pagani I."/>
            <person name="Mavromatis K."/>
            <person name="Ovchinikova G."/>
            <person name="Pati A."/>
            <person name="Chen A."/>
            <person name="Palaniappan K."/>
            <person name="Land M."/>
            <person name="Hauser L."/>
            <person name="Brambilla E.M."/>
            <person name="Huber H."/>
            <person name="Yasawong M."/>
            <person name="Rohde M."/>
            <person name="Spring S."/>
            <person name="Abt B."/>
            <person name="Sikorski J."/>
            <person name="Wirth R."/>
            <person name="Detter J.C."/>
            <person name="Woyke T."/>
            <person name="Bristow J."/>
            <person name="Eisen J.A."/>
            <person name="Markowitz V."/>
            <person name="Hugenholtz P."/>
            <person name="Kyrpides N.C."/>
            <person name="Klenk H.P."/>
            <person name="Lapidus A."/>
        </authorList>
    </citation>
    <scope>NUCLEOTIDE SEQUENCE [LARGE SCALE GENOMIC DNA]</scope>
    <source>
        <strain evidence="3">DSM 11204 / 1A</strain>
    </source>
</reference>
<organism evidence="2 3">
    <name type="scientific">Pyrolobus fumarii (strain DSM 11204 / 1A)</name>
    <dbReference type="NCBI Taxonomy" id="694429"/>
    <lineage>
        <taxon>Archaea</taxon>
        <taxon>Thermoproteota</taxon>
        <taxon>Thermoprotei</taxon>
        <taxon>Desulfurococcales</taxon>
        <taxon>Pyrodictiaceae</taxon>
        <taxon>Pyrolobus</taxon>
    </lineage>
</organism>
<protein>
    <recommendedName>
        <fullName evidence="1">ArnR1-like winged helix-turn-helix domain-containing protein</fullName>
    </recommendedName>
</protein>
<dbReference type="Pfam" id="PF14947">
    <property type="entry name" value="HTH_45"/>
    <property type="match status" value="1"/>
</dbReference>
<dbReference type="STRING" id="694429.Pyrfu_1811"/>
<dbReference type="Gene3D" id="1.10.10.10">
    <property type="entry name" value="Winged helix-like DNA-binding domain superfamily/Winged helix DNA-binding domain"/>
    <property type="match status" value="1"/>
</dbReference>
<dbReference type="eggNOG" id="arCOG01055">
    <property type="taxonomic scope" value="Archaea"/>
</dbReference>
<dbReference type="HOGENOM" id="CLU_1207658_0_0_2"/>
<dbReference type="KEGG" id="pfm:Pyrfu_1811"/>
<dbReference type="RefSeq" id="WP_014027342.1">
    <property type="nucleotide sequence ID" value="NC_015931.1"/>
</dbReference>
<dbReference type="InterPro" id="IPR038723">
    <property type="entry name" value="ArnR1-like_HTH"/>
</dbReference>
<dbReference type="EMBL" id="CP002838">
    <property type="protein sequence ID" value="AEM39665.1"/>
    <property type="molecule type" value="Genomic_DNA"/>
</dbReference>
<evidence type="ECO:0000259" key="1">
    <source>
        <dbReference type="Pfam" id="PF14947"/>
    </source>
</evidence>
<accession>G0ECU5</accession>
<gene>
    <name evidence="2" type="ordered locus">Pyrfu_1811</name>
</gene>
<dbReference type="AlphaFoldDB" id="G0ECU5"/>
<dbReference type="InParanoid" id="G0ECU5"/>
<keyword evidence="3" id="KW-1185">Reference proteome</keyword>
<name>G0ECU5_PYRF1</name>
<dbReference type="OrthoDB" id="16049at2157"/>
<dbReference type="SUPFAM" id="SSF46785">
    <property type="entry name" value="Winged helix' DNA-binding domain"/>
    <property type="match status" value="1"/>
</dbReference>
<dbReference type="InterPro" id="IPR036388">
    <property type="entry name" value="WH-like_DNA-bd_sf"/>
</dbReference>
<dbReference type="GeneID" id="11138147"/>
<dbReference type="Proteomes" id="UP000001037">
    <property type="component" value="Chromosome"/>
</dbReference>
<evidence type="ECO:0000313" key="2">
    <source>
        <dbReference type="EMBL" id="AEM39665.1"/>
    </source>
</evidence>
<proteinExistence type="predicted"/>
<evidence type="ECO:0000313" key="3">
    <source>
        <dbReference type="Proteomes" id="UP000001037"/>
    </source>
</evidence>
<feature type="domain" description="ArnR1-like winged helix-turn-helix" evidence="1">
    <location>
        <begin position="31"/>
        <end position="82"/>
    </location>
</feature>